<organism evidence="5 6">
    <name type="scientific">Demequina zhanjiangensis</name>
    <dbReference type="NCBI Taxonomy" id="3051659"/>
    <lineage>
        <taxon>Bacteria</taxon>
        <taxon>Bacillati</taxon>
        <taxon>Actinomycetota</taxon>
        <taxon>Actinomycetes</taxon>
        <taxon>Micrococcales</taxon>
        <taxon>Demequinaceae</taxon>
        <taxon>Demequina</taxon>
    </lineage>
</organism>
<dbReference type="InterPro" id="IPR015422">
    <property type="entry name" value="PyrdxlP-dep_Trfase_small"/>
</dbReference>
<comment type="caution">
    <text evidence="5">The sequence shown here is derived from an EMBL/GenBank/DDBJ whole genome shotgun (WGS) entry which is preliminary data.</text>
</comment>
<keyword evidence="5" id="KW-0456">Lyase</keyword>
<reference evidence="5" key="1">
    <citation type="submission" date="2023-06" db="EMBL/GenBank/DDBJ databases">
        <title>SYSU T00b26.</title>
        <authorList>
            <person name="Gao L."/>
            <person name="Fang B.-Z."/>
            <person name="Li W.-J."/>
        </authorList>
    </citation>
    <scope>NUCLEOTIDE SEQUENCE</scope>
    <source>
        <strain evidence="5">SYSU T00b26</strain>
    </source>
</reference>
<gene>
    <name evidence="5" type="ORF">QQX04_04920</name>
</gene>
<accession>A0ABT8FZL0</accession>
<dbReference type="Pfam" id="PF01212">
    <property type="entry name" value="Beta_elim_lyase"/>
    <property type="match status" value="1"/>
</dbReference>
<dbReference type="Gene3D" id="3.40.640.10">
    <property type="entry name" value="Type I PLP-dependent aspartate aminotransferase-like (Major domain)"/>
    <property type="match status" value="1"/>
</dbReference>
<keyword evidence="3" id="KW-0663">Pyridoxal phosphate</keyword>
<dbReference type="GO" id="GO:0016829">
    <property type="term" value="F:lyase activity"/>
    <property type="evidence" value="ECO:0007669"/>
    <property type="project" value="UniProtKB-KW"/>
</dbReference>
<dbReference type="InterPro" id="IPR015424">
    <property type="entry name" value="PyrdxlP-dep_Trfase"/>
</dbReference>
<evidence type="ECO:0000256" key="1">
    <source>
        <dbReference type="ARBA" id="ARBA00001933"/>
    </source>
</evidence>
<evidence type="ECO:0000313" key="6">
    <source>
        <dbReference type="Proteomes" id="UP001172738"/>
    </source>
</evidence>
<evidence type="ECO:0000256" key="2">
    <source>
        <dbReference type="ARBA" id="ARBA00006966"/>
    </source>
</evidence>
<dbReference type="EMBL" id="JAUHPV010000002">
    <property type="protein sequence ID" value="MDN4472331.1"/>
    <property type="molecule type" value="Genomic_DNA"/>
</dbReference>
<dbReference type="PANTHER" id="PTHR48097:SF5">
    <property type="entry name" value="LOW SPECIFICITY L-THREONINE ALDOLASE"/>
    <property type="match status" value="1"/>
</dbReference>
<dbReference type="Gene3D" id="3.90.1150.10">
    <property type="entry name" value="Aspartate Aminotransferase, domain 1"/>
    <property type="match status" value="1"/>
</dbReference>
<comment type="similarity">
    <text evidence="2">Belongs to the threonine aldolase family.</text>
</comment>
<proteinExistence type="inferred from homology"/>
<protein>
    <submittedName>
        <fullName evidence="5">Beta-eliminating lyase-related protein</fullName>
    </submittedName>
</protein>
<feature type="domain" description="Aromatic amino acid beta-eliminating lyase/threonine aldolase" evidence="4">
    <location>
        <begin position="7"/>
        <end position="304"/>
    </location>
</feature>
<dbReference type="RefSeq" id="WP_301126796.1">
    <property type="nucleotide sequence ID" value="NZ_JAUHPV010000002.1"/>
</dbReference>
<dbReference type="PANTHER" id="PTHR48097">
    <property type="entry name" value="L-THREONINE ALDOLASE-RELATED"/>
    <property type="match status" value="1"/>
</dbReference>
<evidence type="ECO:0000256" key="3">
    <source>
        <dbReference type="ARBA" id="ARBA00022898"/>
    </source>
</evidence>
<dbReference type="Proteomes" id="UP001172738">
    <property type="component" value="Unassembled WGS sequence"/>
</dbReference>
<sequence>MTMTVHFASDNYASVHPEVLDAIASADGGHEPAYGSDSVTGAFDEAIRATFGEHAVGFPVFNGTGANVTSLLALSPRWGGGVIASEHAHIHNDEGGAPEKVGGLKVLELPAPDGKILPAQLDRYTPDLGDEHRAQPAVLSLTQSTEVGTVYSVEEITALVDAAHARGIKVHVDGARIANAAAALGVSLLDACGGADVLSFGGTKNGAMLGEAVVVLNPELASGLAHDLPFVRKQTMQLGSKMRYISAQLTALMTSADGSGDPLWLRNARHANAMAASLRESLQPLANAGTLRFAQETAANAVFVEMPRAIADEVRRDYRFYDWRPGRSAETVEVRLMCAWDTPAADCDAFAARVHEVAGSEEG</sequence>
<dbReference type="InterPro" id="IPR015421">
    <property type="entry name" value="PyrdxlP-dep_Trfase_major"/>
</dbReference>
<keyword evidence="6" id="KW-1185">Reference proteome</keyword>
<dbReference type="InterPro" id="IPR001597">
    <property type="entry name" value="ArAA_b-elim_lyase/Thr_aldolase"/>
</dbReference>
<dbReference type="SUPFAM" id="SSF53383">
    <property type="entry name" value="PLP-dependent transferases"/>
    <property type="match status" value="1"/>
</dbReference>
<name>A0ABT8FZL0_9MICO</name>
<evidence type="ECO:0000313" key="5">
    <source>
        <dbReference type="EMBL" id="MDN4472331.1"/>
    </source>
</evidence>
<comment type="cofactor">
    <cofactor evidence="1">
        <name>pyridoxal 5'-phosphate</name>
        <dbReference type="ChEBI" id="CHEBI:597326"/>
    </cofactor>
</comment>
<evidence type="ECO:0000259" key="4">
    <source>
        <dbReference type="Pfam" id="PF01212"/>
    </source>
</evidence>